<proteinExistence type="predicted"/>
<protein>
    <recommendedName>
        <fullName evidence="2">YoaR-like putative peptidoglycan binding domain-containing protein</fullName>
    </recommendedName>
</protein>
<feature type="chain" id="PRO_5039039700" description="YoaR-like putative peptidoglycan binding domain-containing protein" evidence="1">
    <location>
        <begin position="19"/>
        <end position="287"/>
    </location>
</feature>
<dbReference type="Pfam" id="PF04294">
    <property type="entry name" value="VanW"/>
    <property type="match status" value="1"/>
</dbReference>
<dbReference type="OrthoDB" id="9813301at2"/>
<feature type="domain" description="YoaR-like putative peptidoglycan binding" evidence="2">
    <location>
        <begin position="46"/>
        <end position="110"/>
    </location>
</feature>
<sequence>MHAFILSFFLLTAQAANAPQQLTVTDQGEAVEKIELEQYGLSYLDNLFINQDKLKILLDELDKKISVEPKNATLNKTGEIVEGKPGIRLDKPKFQTLFSSSFYKDKPKKIEVPTKSNYPRVDTELLAEIKEKEIGHYVTYFKKGNKERSHNIKLATDAINNYVVFPGEKFSFNKIVGERTTEKGYKKAPVIVKGELAEDIGGGICQVSSTLYNAVSLKGIKIVERYSHSRSVPYVPPGRDATVSWWGPDFVFKNMYNQPILIRATSVDGKMDIGIFSSDAAELHSSK</sequence>
<dbReference type="InterPro" id="IPR022029">
    <property type="entry name" value="YoaR-like_PG-bd"/>
</dbReference>
<gene>
    <name evidence="3" type="ORF">CFK40_20380</name>
</gene>
<feature type="signal peptide" evidence="1">
    <location>
        <begin position="1"/>
        <end position="18"/>
    </location>
</feature>
<dbReference type="EMBL" id="CP022437">
    <property type="protein sequence ID" value="ASN07190.1"/>
    <property type="molecule type" value="Genomic_DNA"/>
</dbReference>
<dbReference type="RefSeq" id="WP_089534183.1">
    <property type="nucleotide sequence ID" value="NZ_CP022437.1"/>
</dbReference>
<dbReference type="KEGG" id="vne:CFK40_20380"/>
<evidence type="ECO:0000259" key="2">
    <source>
        <dbReference type="Pfam" id="PF12229"/>
    </source>
</evidence>
<evidence type="ECO:0000313" key="4">
    <source>
        <dbReference type="Proteomes" id="UP000204391"/>
    </source>
</evidence>
<dbReference type="PANTHER" id="PTHR35788:SF1">
    <property type="entry name" value="EXPORTED PROTEIN"/>
    <property type="match status" value="1"/>
</dbReference>
<evidence type="ECO:0000313" key="3">
    <source>
        <dbReference type="EMBL" id="ASN07190.1"/>
    </source>
</evidence>
<dbReference type="InterPro" id="IPR007391">
    <property type="entry name" value="Vancomycin_resist_VanW"/>
</dbReference>
<name>A0A221MHT1_9BACI</name>
<dbReference type="AlphaFoldDB" id="A0A221MHT1"/>
<keyword evidence="4" id="KW-1185">Reference proteome</keyword>
<dbReference type="Pfam" id="PF12229">
    <property type="entry name" value="PG_binding_4"/>
    <property type="match status" value="1"/>
</dbReference>
<accession>A0A221MHT1</accession>
<organism evidence="3 4">
    <name type="scientific">Virgibacillus necropolis</name>
    <dbReference type="NCBI Taxonomy" id="163877"/>
    <lineage>
        <taxon>Bacteria</taxon>
        <taxon>Bacillati</taxon>
        <taxon>Bacillota</taxon>
        <taxon>Bacilli</taxon>
        <taxon>Bacillales</taxon>
        <taxon>Bacillaceae</taxon>
        <taxon>Virgibacillus</taxon>
    </lineage>
</organism>
<keyword evidence="1" id="KW-0732">Signal</keyword>
<dbReference type="PANTHER" id="PTHR35788">
    <property type="entry name" value="EXPORTED PROTEIN-RELATED"/>
    <property type="match status" value="1"/>
</dbReference>
<dbReference type="InterPro" id="IPR052913">
    <property type="entry name" value="Glycopeptide_resist_protein"/>
</dbReference>
<evidence type="ECO:0000256" key="1">
    <source>
        <dbReference type="SAM" id="SignalP"/>
    </source>
</evidence>
<dbReference type="Proteomes" id="UP000204391">
    <property type="component" value="Chromosome"/>
</dbReference>
<reference evidence="3 4" key="1">
    <citation type="journal article" date="2003" name="Int. J. Syst. Evol. Microbiol.">
        <title>Virgibacillus carmonensis sp. nov., Virgibacillus necropolis sp. nov. and Virgibacillus picturae sp. nov., three novel species isolated from deteriorated mural paintings, transfer of the species of the genus salibacillus to Virgibacillus, as Virgibacillus marismortui comb. nov. and Virgibacillus salexigens comb. nov., and emended description of the genus Virgibacillus.</title>
        <authorList>
            <person name="Heyrman J."/>
            <person name="Logan N.A."/>
            <person name="Busse H.J."/>
            <person name="Balcaen A."/>
            <person name="Lebbe L."/>
            <person name="Rodriguez-Diaz M."/>
            <person name="Swings J."/>
            <person name="De Vos P."/>
        </authorList>
    </citation>
    <scope>NUCLEOTIDE SEQUENCE [LARGE SCALE GENOMIC DNA]</scope>
    <source>
        <strain evidence="3 4">LMG 19488</strain>
    </source>
</reference>